<keyword evidence="1" id="KW-1133">Transmembrane helix</keyword>
<feature type="transmembrane region" description="Helical" evidence="1">
    <location>
        <begin position="7"/>
        <end position="28"/>
    </location>
</feature>
<keyword evidence="4" id="KW-1185">Reference proteome</keyword>
<dbReference type="KEGG" id="soh:D1869_09760"/>
<evidence type="ECO:0000256" key="1">
    <source>
        <dbReference type="SAM" id="Phobius"/>
    </source>
</evidence>
<dbReference type="EMBL" id="CP045484">
    <property type="protein sequence ID" value="QGR17448.1"/>
    <property type="molecule type" value="Genomic_DNA"/>
</dbReference>
<sequence>MWRKNLLWFLGGLVAGIGYIIGIFYLLVTRKDSTRWLGLMFFLGPFGSIILYLLFRKIHKDIATISLYLLYGFLLWVPIALILGLNPLYQIFGYVHGWLGA</sequence>
<name>A0A650CI90_SULOH</name>
<reference evidence="3 4" key="1">
    <citation type="submission" date="2019-10" db="EMBL/GenBank/DDBJ databases">
        <title>Genome Sequences from Six Type Strain Members of the Archaeal Family Sulfolobaceae: Acidianus ambivalens, Acidianus infernus, Metallosphaera prunae, Stygiolobus azoricus, Sulfolobus metallicus, and Sulfurisphaera ohwakuensis.</title>
        <authorList>
            <person name="Counts J.A."/>
            <person name="Kelly R.M."/>
        </authorList>
    </citation>
    <scope>NUCLEOTIDE SEQUENCE [LARGE SCALE GENOMIC DNA]</scope>
    <source>
        <strain evidence="3 4">TA-1</strain>
    </source>
</reference>
<dbReference type="Proteomes" id="UP000427373">
    <property type="component" value="Chromosome"/>
</dbReference>
<dbReference type="AlphaFoldDB" id="A0A650CI90"/>
<evidence type="ECO:0000313" key="3">
    <source>
        <dbReference type="EMBL" id="QGR17448.1"/>
    </source>
</evidence>
<protein>
    <submittedName>
        <fullName evidence="2">Tryptophan-rich sensory protein</fullName>
    </submittedName>
</protein>
<reference evidence="2 5" key="2">
    <citation type="submission" date="2020-08" db="EMBL/GenBank/DDBJ databases">
        <title>Genomic Encyclopedia of Type Strains, Phase IV (KMG-IV): sequencing the most valuable type-strain genomes for metagenomic binning, comparative biology and taxonomic classification.</title>
        <authorList>
            <person name="Goeker M."/>
        </authorList>
    </citation>
    <scope>NUCLEOTIDE SEQUENCE [LARGE SCALE GENOMIC DNA]</scope>
    <source>
        <strain evidence="2 5">DSM 12421</strain>
    </source>
</reference>
<gene>
    <name evidence="3" type="ORF">D1869_09760</name>
    <name evidence="2" type="ORF">HNQ62_001296</name>
</gene>
<proteinExistence type="predicted"/>
<dbReference type="EMBL" id="JACHFY010000005">
    <property type="protein sequence ID" value="MBB5253527.1"/>
    <property type="molecule type" value="Genomic_DNA"/>
</dbReference>
<keyword evidence="1" id="KW-0472">Membrane</keyword>
<dbReference type="OrthoDB" id="38361at2157"/>
<organism evidence="3 4">
    <name type="scientific">Sulfurisphaera ohwakuensis</name>
    <dbReference type="NCBI Taxonomy" id="69656"/>
    <lineage>
        <taxon>Archaea</taxon>
        <taxon>Thermoproteota</taxon>
        <taxon>Thermoprotei</taxon>
        <taxon>Sulfolobales</taxon>
        <taxon>Sulfolobaceae</taxon>
        <taxon>Sulfurisphaera</taxon>
    </lineage>
</organism>
<dbReference type="Proteomes" id="UP000582213">
    <property type="component" value="Unassembled WGS sequence"/>
</dbReference>
<dbReference type="RefSeq" id="WP_156014933.1">
    <property type="nucleotide sequence ID" value="NZ_CP045484.1"/>
</dbReference>
<accession>A0A650CI90</accession>
<evidence type="ECO:0000313" key="2">
    <source>
        <dbReference type="EMBL" id="MBB5253527.1"/>
    </source>
</evidence>
<evidence type="ECO:0000313" key="5">
    <source>
        <dbReference type="Proteomes" id="UP000582213"/>
    </source>
</evidence>
<keyword evidence="1" id="KW-0812">Transmembrane</keyword>
<feature type="transmembrane region" description="Helical" evidence="1">
    <location>
        <begin position="67"/>
        <end position="89"/>
    </location>
</feature>
<evidence type="ECO:0000313" key="4">
    <source>
        <dbReference type="Proteomes" id="UP000427373"/>
    </source>
</evidence>
<feature type="transmembrane region" description="Helical" evidence="1">
    <location>
        <begin position="34"/>
        <end position="55"/>
    </location>
</feature>
<dbReference type="GeneID" id="42801531"/>